<dbReference type="AlphaFoldDB" id="A0A1C6UWS5"/>
<organism evidence="2 3">
    <name type="scientific">Micromonospora peucetia</name>
    <dbReference type="NCBI Taxonomy" id="47871"/>
    <lineage>
        <taxon>Bacteria</taxon>
        <taxon>Bacillati</taxon>
        <taxon>Actinomycetota</taxon>
        <taxon>Actinomycetes</taxon>
        <taxon>Micromonosporales</taxon>
        <taxon>Micromonosporaceae</taxon>
        <taxon>Micromonospora</taxon>
    </lineage>
</organism>
<evidence type="ECO:0000313" key="2">
    <source>
        <dbReference type="EMBL" id="SCL58450.1"/>
    </source>
</evidence>
<gene>
    <name evidence="2" type="ORF">GA0070608_1985</name>
</gene>
<proteinExistence type="predicted"/>
<feature type="compositionally biased region" description="Low complexity" evidence="1">
    <location>
        <begin position="162"/>
        <end position="172"/>
    </location>
</feature>
<dbReference type="STRING" id="47871.GA0070608_1985"/>
<reference evidence="3" key="1">
    <citation type="submission" date="2016-06" db="EMBL/GenBank/DDBJ databases">
        <authorList>
            <person name="Varghese N."/>
            <person name="Submissions Spin"/>
        </authorList>
    </citation>
    <scope>NUCLEOTIDE SEQUENCE [LARGE SCALE GENOMIC DNA]</scope>
    <source>
        <strain evidence="3">DSM 43363</strain>
    </source>
</reference>
<evidence type="ECO:0000256" key="1">
    <source>
        <dbReference type="SAM" id="MobiDB-lite"/>
    </source>
</evidence>
<dbReference type="OrthoDB" id="3404896at2"/>
<dbReference type="EMBL" id="FMIC01000002">
    <property type="protein sequence ID" value="SCL58450.1"/>
    <property type="molecule type" value="Genomic_DNA"/>
</dbReference>
<dbReference type="Proteomes" id="UP000199343">
    <property type="component" value="Unassembled WGS sequence"/>
</dbReference>
<sequence length="374" mass="38278">MTAGGFREVDHDLLADYLGGALDGTPDEELVARLVDEDEDWAQAYALLAPAVADVRADLAAWGAPAPEMPTDVTDRIVAALANATTAGLGATSPTPSRSEPDRSEPDRSEPDRSEPGQSEPSRSEPSERTVRHDVTPADGRPAVRVGAAGAVPAQPLGGSGRRPAGAPRSEPGPGGITGPGRRGRRWNRLAGPVALAAVSIAAVGFGISQLTRNQQMDGAADTALPGTASRESGGPAATPFRITGEPSVRSGTDYTPESLAVLRSSPLSQPFTGGPGGEKPGVQAEGGRLPGSATGLDRLTDPAALGTCIGEIKAEHGNGPLVVEVVDYARFQGRPALIVRFTDATGAHWAWASGPECGVPGSGSDSRYRTRVG</sequence>
<feature type="region of interest" description="Disordered" evidence="1">
    <location>
        <begin position="266"/>
        <end position="299"/>
    </location>
</feature>
<feature type="region of interest" description="Disordered" evidence="1">
    <location>
        <begin position="219"/>
        <end position="252"/>
    </location>
</feature>
<feature type="compositionally biased region" description="Basic and acidic residues" evidence="1">
    <location>
        <begin position="99"/>
        <end position="115"/>
    </location>
</feature>
<feature type="compositionally biased region" description="Basic and acidic residues" evidence="1">
    <location>
        <begin position="122"/>
        <end position="136"/>
    </location>
</feature>
<feature type="region of interest" description="Disordered" evidence="1">
    <location>
        <begin position="85"/>
        <end position="186"/>
    </location>
</feature>
<evidence type="ECO:0000313" key="3">
    <source>
        <dbReference type="Proteomes" id="UP000199343"/>
    </source>
</evidence>
<accession>A0A1C6UWS5</accession>
<name>A0A1C6UWS5_9ACTN</name>
<protein>
    <submittedName>
        <fullName evidence="2">Uncharacterized protein</fullName>
    </submittedName>
</protein>
<dbReference type="RefSeq" id="WP_091625458.1">
    <property type="nucleotide sequence ID" value="NZ_FMIC01000002.1"/>
</dbReference>
<feature type="compositionally biased region" description="Low complexity" evidence="1">
    <location>
        <begin position="140"/>
        <end position="154"/>
    </location>
</feature>